<dbReference type="SUPFAM" id="SSF51658">
    <property type="entry name" value="Xylose isomerase-like"/>
    <property type="match status" value="1"/>
</dbReference>
<dbReference type="Proteomes" id="UP001174909">
    <property type="component" value="Unassembled WGS sequence"/>
</dbReference>
<evidence type="ECO:0000313" key="2">
    <source>
        <dbReference type="EMBL" id="CAI8026007.1"/>
    </source>
</evidence>
<dbReference type="InterPro" id="IPR036237">
    <property type="entry name" value="Xyl_isomerase-like_sf"/>
</dbReference>
<dbReference type="InterPro" id="IPR013022">
    <property type="entry name" value="Xyl_isomerase-like_TIM-brl"/>
</dbReference>
<feature type="domain" description="Xylose isomerase-like TIM barrel" evidence="1">
    <location>
        <begin position="22"/>
        <end position="107"/>
    </location>
</feature>
<dbReference type="Pfam" id="PF01261">
    <property type="entry name" value="AP_endonuc_2"/>
    <property type="match status" value="1"/>
</dbReference>
<proteinExistence type="predicted"/>
<name>A0AA35WTJ2_GEOBA</name>
<sequence>MKLAICNEMFEDWQIEDVFSCAAKLGYDAVELAPFTLAESVLDISQTERDRIRKAADAAKIEIAGLHWLLVSPKGLHVNHPDGAIREKTRDYFFALIACCADLGGRLWSSVRPMNATYWIH</sequence>
<organism evidence="2 3">
    <name type="scientific">Geodia barretti</name>
    <name type="common">Barrett's horny sponge</name>
    <dbReference type="NCBI Taxonomy" id="519541"/>
    <lineage>
        <taxon>Eukaryota</taxon>
        <taxon>Metazoa</taxon>
        <taxon>Porifera</taxon>
        <taxon>Demospongiae</taxon>
        <taxon>Heteroscleromorpha</taxon>
        <taxon>Tetractinellida</taxon>
        <taxon>Astrophorina</taxon>
        <taxon>Geodiidae</taxon>
        <taxon>Geodia</taxon>
    </lineage>
</organism>
<keyword evidence="3" id="KW-1185">Reference proteome</keyword>
<comment type="caution">
    <text evidence="2">The sequence shown here is derived from an EMBL/GenBank/DDBJ whole genome shotgun (WGS) entry which is preliminary data.</text>
</comment>
<dbReference type="AlphaFoldDB" id="A0AA35WTJ2"/>
<protein>
    <recommendedName>
        <fullName evidence="1">Xylose isomerase-like TIM barrel domain-containing protein</fullName>
    </recommendedName>
</protein>
<accession>A0AA35WTJ2</accession>
<gene>
    <name evidence="2" type="ORF">GBAR_LOCUS14987</name>
</gene>
<evidence type="ECO:0000313" key="3">
    <source>
        <dbReference type="Proteomes" id="UP001174909"/>
    </source>
</evidence>
<evidence type="ECO:0000259" key="1">
    <source>
        <dbReference type="Pfam" id="PF01261"/>
    </source>
</evidence>
<dbReference type="EMBL" id="CASHTH010002193">
    <property type="protein sequence ID" value="CAI8026007.1"/>
    <property type="molecule type" value="Genomic_DNA"/>
</dbReference>
<dbReference type="Gene3D" id="3.20.20.150">
    <property type="entry name" value="Divalent-metal-dependent TIM barrel enzymes"/>
    <property type="match status" value="1"/>
</dbReference>
<reference evidence="2" key="1">
    <citation type="submission" date="2023-03" db="EMBL/GenBank/DDBJ databases">
        <authorList>
            <person name="Steffen K."/>
            <person name="Cardenas P."/>
        </authorList>
    </citation>
    <scope>NUCLEOTIDE SEQUENCE</scope>
</reference>